<name>G4U1D7_SERID</name>
<evidence type="ECO:0000313" key="1">
    <source>
        <dbReference type="EMBL" id="CCA77380.1"/>
    </source>
</evidence>
<dbReference type="EMBL" id="CAFZ01001541">
    <property type="protein sequence ID" value="CCA77380.1"/>
    <property type="molecule type" value="Genomic_DNA"/>
</dbReference>
<dbReference type="Gene3D" id="1.25.40.10">
    <property type="entry name" value="Tetratricopeptide repeat domain"/>
    <property type="match status" value="1"/>
</dbReference>
<dbReference type="InParanoid" id="G4U1D7"/>
<sequence>MNNLANTLSDRGRLDEAEKMEHEVLDLWLEILGPRHTHTISAMYNLGVILFKRAQLDNAQKRTPPVMLKIFGRDHLATSSGPSETFRESDWLGEARKSLQEGVNLRVEVLGEGHPKTLKSKMFLERIISKQSLEPRRHVSRFLSFLS</sequence>
<dbReference type="AlphaFoldDB" id="G4U1D7"/>
<gene>
    <name evidence="1" type="ORF">PIIN_11357</name>
</gene>
<dbReference type="Pfam" id="PF13374">
    <property type="entry name" value="TPR_10"/>
    <property type="match status" value="1"/>
</dbReference>
<dbReference type="SUPFAM" id="SSF48452">
    <property type="entry name" value="TPR-like"/>
    <property type="match status" value="1"/>
</dbReference>
<dbReference type="Proteomes" id="UP000007148">
    <property type="component" value="Unassembled WGS sequence"/>
</dbReference>
<dbReference type="HOGENOM" id="CLU_000288_125_15_1"/>
<dbReference type="PANTHER" id="PTHR46082">
    <property type="entry name" value="ATP/GTP-BINDING PROTEIN-RELATED"/>
    <property type="match status" value="1"/>
</dbReference>
<dbReference type="InterPro" id="IPR011990">
    <property type="entry name" value="TPR-like_helical_dom_sf"/>
</dbReference>
<evidence type="ECO:0008006" key="3">
    <source>
        <dbReference type="Google" id="ProtNLM"/>
    </source>
</evidence>
<keyword evidence="2" id="KW-1185">Reference proteome</keyword>
<organism evidence="1 2">
    <name type="scientific">Serendipita indica (strain DSM 11827)</name>
    <name type="common">Root endophyte fungus</name>
    <name type="synonym">Piriformospora indica</name>
    <dbReference type="NCBI Taxonomy" id="1109443"/>
    <lineage>
        <taxon>Eukaryota</taxon>
        <taxon>Fungi</taxon>
        <taxon>Dikarya</taxon>
        <taxon>Basidiomycota</taxon>
        <taxon>Agaricomycotina</taxon>
        <taxon>Agaricomycetes</taxon>
        <taxon>Sebacinales</taxon>
        <taxon>Serendipitaceae</taxon>
        <taxon>Serendipita</taxon>
    </lineage>
</organism>
<comment type="caution">
    <text evidence="1">The sequence shown here is derived from an EMBL/GenBank/DDBJ whole genome shotgun (WGS) entry which is preliminary data.</text>
</comment>
<dbReference type="InterPro" id="IPR053137">
    <property type="entry name" value="NLR-like"/>
</dbReference>
<protein>
    <recommendedName>
        <fullName evidence="3">Kinesin light chain</fullName>
    </recommendedName>
</protein>
<accession>G4U1D7</accession>
<reference evidence="1 2" key="1">
    <citation type="journal article" date="2011" name="PLoS Pathog.">
        <title>Endophytic Life Strategies Decoded by Genome and Transcriptome Analyses of the Mutualistic Root Symbiont Piriformospora indica.</title>
        <authorList>
            <person name="Zuccaro A."/>
            <person name="Lahrmann U."/>
            <person name="Guldener U."/>
            <person name="Langen G."/>
            <person name="Pfiffi S."/>
            <person name="Biedenkopf D."/>
            <person name="Wong P."/>
            <person name="Samans B."/>
            <person name="Grimm C."/>
            <person name="Basiewicz M."/>
            <person name="Murat C."/>
            <person name="Martin F."/>
            <person name="Kogel K.H."/>
        </authorList>
    </citation>
    <scope>NUCLEOTIDE SEQUENCE [LARGE SCALE GENOMIC DNA]</scope>
    <source>
        <strain evidence="1 2">DSM 11827</strain>
    </source>
</reference>
<proteinExistence type="predicted"/>
<dbReference type="PANTHER" id="PTHR46082:SF6">
    <property type="entry name" value="AAA+ ATPASE DOMAIN-CONTAINING PROTEIN-RELATED"/>
    <property type="match status" value="1"/>
</dbReference>
<dbReference type="OrthoDB" id="3038484at2759"/>
<evidence type="ECO:0000313" key="2">
    <source>
        <dbReference type="Proteomes" id="UP000007148"/>
    </source>
</evidence>